<evidence type="ECO:0000313" key="2">
    <source>
        <dbReference type="EMBL" id="PRY78309.1"/>
    </source>
</evidence>
<dbReference type="Proteomes" id="UP000238007">
    <property type="component" value="Unassembled WGS sequence"/>
</dbReference>
<reference evidence="2 3" key="1">
    <citation type="submission" date="2018-03" db="EMBL/GenBank/DDBJ databases">
        <title>Genomic Encyclopedia of Archaeal and Bacterial Type Strains, Phase II (KMG-II): from individual species to whole genera.</title>
        <authorList>
            <person name="Goeker M."/>
        </authorList>
    </citation>
    <scope>NUCLEOTIDE SEQUENCE [LARGE SCALE GENOMIC DNA]</scope>
    <source>
        <strain evidence="2 3">DSM 101533</strain>
    </source>
</reference>
<feature type="compositionally biased region" description="Acidic residues" evidence="1">
    <location>
        <begin position="290"/>
        <end position="305"/>
    </location>
</feature>
<name>A0A2T0W0M1_9RHOB</name>
<feature type="compositionally biased region" description="Basic and acidic residues" evidence="1">
    <location>
        <begin position="422"/>
        <end position="431"/>
    </location>
</feature>
<feature type="region of interest" description="Disordered" evidence="1">
    <location>
        <begin position="194"/>
        <end position="226"/>
    </location>
</feature>
<sequence length="543" mass="60157">MTKSNQILDVSYGTFSCRLEGFEDSVETMKTVVSYFHDLAGHDRFMDVEPQAPDMETLALLTAEQADTDVEIAGEGQNVSLRVASDDEDAFDDEDEVVAENIATEDEDTIDDFEDNIEDEEPIRLTDEDDAKDAFDDEDFTNITYEEDEFVEDLEEETAQLQSRDEDVTADEDDAEEEESIAAKLQRIRAVVGRGHVQAPVAETPEDTSELDEEDEDEEEAPVNPLAQRLADLAKRNADLAAADAAEEEAQADEVEDDFETAEFEDDEEAFEDAIDEEDSTGPLVLTAATDDEDEAEDEFADEDHFDLKAEVEDVAREIEERDAQTTKREELPEPPESSMSRILSQTDERLNEPEGRRHRDAFAQLKAAVAATEAARQLGDAGPADEKSDAFREDLGAHEAEIKSEAREPAPLRLVPSQRSTDADKPVDAAAERLRKIASKKETSTATNSGGFAAFAKKQGVTELGDLLEAAAAYIAFVEGDDDFSRPQVMKKVQSATSQEISREDGLRSFGRLLRQSKIHKLNNGRFQVSENTRFRPDGTSA</sequence>
<feature type="compositionally biased region" description="Acidic residues" evidence="1">
    <location>
        <begin position="204"/>
        <end position="221"/>
    </location>
</feature>
<dbReference type="EMBL" id="PVTP01000004">
    <property type="protein sequence ID" value="PRY78309.1"/>
    <property type="molecule type" value="Genomic_DNA"/>
</dbReference>
<feature type="compositionally biased region" description="Basic and acidic residues" evidence="1">
    <location>
        <begin position="306"/>
        <end position="332"/>
    </location>
</feature>
<organism evidence="2 3">
    <name type="scientific">Yoonia maritima</name>
    <dbReference type="NCBI Taxonomy" id="1435347"/>
    <lineage>
        <taxon>Bacteria</taxon>
        <taxon>Pseudomonadati</taxon>
        <taxon>Pseudomonadota</taxon>
        <taxon>Alphaproteobacteria</taxon>
        <taxon>Rhodobacterales</taxon>
        <taxon>Paracoccaceae</taxon>
        <taxon>Yoonia</taxon>
    </lineage>
</organism>
<feature type="region of interest" description="Disordered" evidence="1">
    <location>
        <begin position="240"/>
        <end position="357"/>
    </location>
</feature>
<dbReference type="AlphaFoldDB" id="A0A2T0W0M1"/>
<feature type="compositionally biased region" description="Acidic residues" evidence="1">
    <location>
        <begin position="168"/>
        <end position="180"/>
    </location>
</feature>
<evidence type="ECO:0000313" key="3">
    <source>
        <dbReference type="Proteomes" id="UP000238007"/>
    </source>
</evidence>
<feature type="region of interest" description="Disordered" evidence="1">
    <location>
        <begin position="369"/>
        <end position="431"/>
    </location>
</feature>
<evidence type="ECO:0000256" key="1">
    <source>
        <dbReference type="SAM" id="MobiDB-lite"/>
    </source>
</evidence>
<feature type="region of interest" description="Disordered" evidence="1">
    <location>
        <begin position="115"/>
        <end position="181"/>
    </location>
</feature>
<proteinExistence type="predicted"/>
<comment type="caution">
    <text evidence="2">The sequence shown here is derived from an EMBL/GenBank/DDBJ whole genome shotgun (WGS) entry which is preliminary data.</text>
</comment>
<feature type="compositionally biased region" description="Acidic residues" evidence="1">
    <location>
        <begin position="115"/>
        <end position="158"/>
    </location>
</feature>
<protein>
    <submittedName>
        <fullName evidence="2">Uncharacterized protein</fullName>
    </submittedName>
</protein>
<keyword evidence="3" id="KW-1185">Reference proteome</keyword>
<feature type="compositionally biased region" description="Acidic residues" evidence="1">
    <location>
        <begin position="245"/>
        <end position="280"/>
    </location>
</feature>
<gene>
    <name evidence="2" type="ORF">CLV80_104277</name>
</gene>
<feature type="compositionally biased region" description="Basic and acidic residues" evidence="1">
    <location>
        <begin position="385"/>
        <end position="411"/>
    </location>
</feature>
<dbReference type="OrthoDB" id="7798282at2"/>
<feature type="compositionally biased region" description="Basic and acidic residues" evidence="1">
    <location>
        <begin position="347"/>
        <end position="357"/>
    </location>
</feature>
<accession>A0A2T0W0M1</accession>